<accession>A0A9K3PMV5</accession>
<evidence type="ECO:0000313" key="7">
    <source>
        <dbReference type="EMBL" id="KAG7353143.1"/>
    </source>
</evidence>
<dbReference type="Proteomes" id="UP000693970">
    <property type="component" value="Unassembled WGS sequence"/>
</dbReference>
<protein>
    <recommendedName>
        <fullName evidence="2">Prolyl endopeptidase-like</fullName>
    </recommendedName>
    <alternativeName>
        <fullName evidence="3">Prolylendopeptidase-like</fullName>
    </alternativeName>
</protein>
<dbReference type="PANTHER" id="PTHR11757">
    <property type="entry name" value="PROTEASE FAMILY S9A OLIGOPEPTIDASE"/>
    <property type="match status" value="1"/>
</dbReference>
<evidence type="ECO:0000256" key="2">
    <source>
        <dbReference type="ARBA" id="ARBA00039290"/>
    </source>
</evidence>
<gene>
    <name evidence="7" type="ORF">IV203_009191</name>
</gene>
<reference evidence="7" key="2">
    <citation type="submission" date="2021-04" db="EMBL/GenBank/DDBJ databases">
        <authorList>
            <person name="Podell S."/>
        </authorList>
    </citation>
    <scope>NUCLEOTIDE SEQUENCE</scope>
    <source>
        <strain evidence="7">Hildebrandi</strain>
    </source>
</reference>
<comment type="similarity">
    <text evidence="1">Belongs to the peptidase S9A family.</text>
</comment>
<dbReference type="EMBL" id="JAGRRH010000017">
    <property type="protein sequence ID" value="KAG7353143.1"/>
    <property type="molecule type" value="Genomic_DNA"/>
</dbReference>
<dbReference type="Pfam" id="PF00326">
    <property type="entry name" value="Peptidase_S9"/>
    <property type="match status" value="1"/>
</dbReference>
<evidence type="ECO:0000259" key="6">
    <source>
        <dbReference type="Pfam" id="PF02897"/>
    </source>
</evidence>
<dbReference type="PANTHER" id="PTHR11757:SF19">
    <property type="entry name" value="PROLYL ENDOPEPTIDASE-LIKE"/>
    <property type="match status" value="1"/>
</dbReference>
<feature type="domain" description="Peptidase S9A N-terminal" evidence="6">
    <location>
        <begin position="126"/>
        <end position="541"/>
    </location>
</feature>
<keyword evidence="8" id="KW-1185">Reference proteome</keyword>
<dbReference type="GO" id="GO:0004252">
    <property type="term" value="F:serine-type endopeptidase activity"/>
    <property type="evidence" value="ECO:0007669"/>
    <property type="project" value="InterPro"/>
</dbReference>
<name>A0A9K3PMV5_9STRA</name>
<reference evidence="7" key="1">
    <citation type="journal article" date="2021" name="Sci. Rep.">
        <title>Diploid genomic architecture of Nitzschia inconspicua, an elite biomass production diatom.</title>
        <authorList>
            <person name="Oliver A."/>
            <person name="Podell S."/>
            <person name="Pinowska A."/>
            <person name="Traller J.C."/>
            <person name="Smith S.R."/>
            <person name="McClure R."/>
            <person name="Beliaev A."/>
            <person name="Bohutskyi P."/>
            <person name="Hill E.A."/>
            <person name="Rabines A."/>
            <person name="Zheng H."/>
            <person name="Allen L.Z."/>
            <person name="Kuo A."/>
            <person name="Grigoriev I.V."/>
            <person name="Allen A.E."/>
            <person name="Hazlebeck D."/>
            <person name="Allen E.E."/>
        </authorList>
    </citation>
    <scope>NUCLEOTIDE SEQUENCE</scope>
    <source>
        <strain evidence="7">Hildebrandi</strain>
    </source>
</reference>
<organism evidence="7 8">
    <name type="scientific">Nitzschia inconspicua</name>
    <dbReference type="NCBI Taxonomy" id="303405"/>
    <lineage>
        <taxon>Eukaryota</taxon>
        <taxon>Sar</taxon>
        <taxon>Stramenopiles</taxon>
        <taxon>Ochrophyta</taxon>
        <taxon>Bacillariophyta</taxon>
        <taxon>Bacillariophyceae</taxon>
        <taxon>Bacillariophycidae</taxon>
        <taxon>Bacillariales</taxon>
        <taxon>Bacillariaceae</taxon>
        <taxon>Nitzschia</taxon>
    </lineage>
</organism>
<dbReference type="InterPro" id="IPR023302">
    <property type="entry name" value="Pept_S9A_N"/>
</dbReference>
<dbReference type="AlphaFoldDB" id="A0A9K3PMV5"/>
<dbReference type="OrthoDB" id="248387at2759"/>
<feature type="domain" description="Peptidase S9 prolyl oligopeptidase catalytic" evidence="5">
    <location>
        <begin position="616"/>
        <end position="835"/>
    </location>
</feature>
<evidence type="ECO:0000259" key="5">
    <source>
        <dbReference type="Pfam" id="PF00326"/>
    </source>
</evidence>
<proteinExistence type="inferred from homology"/>
<dbReference type="GO" id="GO:0006508">
    <property type="term" value="P:proteolysis"/>
    <property type="evidence" value="ECO:0007669"/>
    <property type="project" value="InterPro"/>
</dbReference>
<dbReference type="InterPro" id="IPR001375">
    <property type="entry name" value="Peptidase_S9_cat"/>
</dbReference>
<comment type="caution">
    <text evidence="7">The sequence shown here is derived from an EMBL/GenBank/DDBJ whole genome shotgun (WGS) entry which is preliminary data.</text>
</comment>
<evidence type="ECO:0000313" key="8">
    <source>
        <dbReference type="Proteomes" id="UP000693970"/>
    </source>
</evidence>
<dbReference type="InterPro" id="IPR051543">
    <property type="entry name" value="Serine_Peptidase_S9A"/>
</dbReference>
<comment type="function">
    <text evidence="4">Serine peptidase whose precise substrate specificity remains unclear. Does not cleave peptides after a arginine or lysine residue. Regulates trans-Golgi network morphology and sorting by regulating the membrane binding of the AP-1 complex. May play a role in the regulation of synaptic vesicle exocytosis.</text>
</comment>
<evidence type="ECO:0000256" key="1">
    <source>
        <dbReference type="ARBA" id="ARBA00005228"/>
    </source>
</evidence>
<evidence type="ECO:0000256" key="3">
    <source>
        <dbReference type="ARBA" id="ARBA00042165"/>
    </source>
</evidence>
<evidence type="ECO:0000256" key="4">
    <source>
        <dbReference type="ARBA" id="ARBA00045448"/>
    </source>
</evidence>
<sequence length="839" mass="94410">MIFLFVKCVNVSIVKSFILLSCVSFLTRGSSRRCVAVTASAFQSLPFASAISRPHRGDKVSCTTFTGSTCLSANTKLNSTASTMVESPPIPRREEDRVIYAGAAPDGWDPKIPRQANDSDEALLTPPIAIPDPYGWMRDDKRENKEVLDHLNAENAYSKSVIKHLEGLQDELYKELLSSIQETDYTAPRPRGDFWYYTRTFEGSSYRSYCRAPKTTEQYATIDWDGTKESPILPGEVAYLDVNELGKDKSYCSVGAVKPSPSQKLIAYSVDFKGDETYEMHVRNLETGEDIVLKAGGGDDKILETSGSLVWGKDDSTLYYMTMDEQHRPYRLYQRRDWQNDTPIDILLKEEPDDMFWAHVFKSLDGKYIFFETASKETSEIFFLPTESETTTSKMECIAARRNKVLYEVEHGHGNWWVWTNVDGSPNMKLMSCAAKPDCAADWQLVTDSKQQPIFDGSLAKALDSVTVLESHVVAQGREGGIPRIWVFKPETKSIQRLEFEEAAHDVGLGAQYEFNANTIAVAYDSLVTPPQTMEISLDCPDSERTILKSKDVPGYEKEKYGCDRLEVLSRDGKTKIPISVVYRKDVMEKVKSGEERVPIHLYGYGSYGSCCEADFDSSRLPLLERGMIYVIAHIRGGGEMGRQWYEEPNGAKFLCKKNTFNDFVDVARFLVSEWTTPDLLSCEGRSAGGMLIGAVINQAPELFRAAILGVPFVDVVGTMIDASIPLTAGEWVEWGNPNEEKYHQYMMEYSPMNNVKTGALYPSCWLTGGLHDPRVAFWEPSKFAATLRHESSNGKDRPICVKMDMSAGHFSASDRYKYYRELAIDYSFLLDQLGLVKK</sequence>
<dbReference type="Pfam" id="PF02897">
    <property type="entry name" value="Peptidase_S9_N"/>
    <property type="match status" value="1"/>
</dbReference>